<keyword evidence="1" id="KW-0732">Signal</keyword>
<dbReference type="STRING" id="1810919.A0A3D8T6N7"/>
<comment type="caution">
    <text evidence="2">The sequence shown here is derived from an EMBL/GenBank/DDBJ whole genome shotgun (WGS) entry which is preliminary data.</text>
</comment>
<dbReference type="InterPro" id="IPR005197">
    <property type="entry name" value="Glyco_hydro_71"/>
</dbReference>
<evidence type="ECO:0008006" key="4">
    <source>
        <dbReference type="Google" id="ProtNLM"/>
    </source>
</evidence>
<dbReference type="OrthoDB" id="1046782at2759"/>
<keyword evidence="3" id="KW-1185">Reference proteome</keyword>
<dbReference type="RefSeq" id="XP_026608871.1">
    <property type="nucleotide sequence ID" value="XM_026743026.1"/>
</dbReference>
<protein>
    <recommendedName>
        <fullName evidence="4">Glycosyl hydrolase family 71-domain-containing protein</fullName>
    </recommendedName>
</protein>
<dbReference type="EMBL" id="PVWQ01000001">
    <property type="protein sequence ID" value="RDW93688.1"/>
    <property type="molecule type" value="Genomic_DNA"/>
</dbReference>
<sequence length="1063" mass="115564">MLLGFLVKSVLVGLALGSQLHSHHAHHHHHHLQKHHSTQEAVADLVETPGAAHSAGDLNRVIPRAILEENRGVFAHFMVENARTWFADTWEVDISLAKAAHLDAFALNFAASLTDLRPLQTAFAVAEKLGFSLFFSFDYAGAGPFEKDVVIDIIGQFQSSPAYYTYKGKPLVSTFEGPGNAADWKDIKAKTNCFFIPSWSSLGAKEALKLGTPDGLFSWAAWPWGNQDMDTYVDASYLDYLDQAGGKAYMMPVSPWFYTNLPGYDKNWIWRGDDLWRDRWEEVMVVQPDFVQIISWNDYGESHYIGPLHDIDNYEAFSVGKAPFNYAKGMKHDGWRLFLPYYIDTYKYGRASISHEGVVGWYRPNPAAACDDGGTTGNTASQLQYEFQPTEVAQDKIFYSALLTSLATVTVTVGGVSIPATWQDIPDGGVGVYHGSVGYGAGFYGEVKIAISRSGSTIAEFTSPPITTSCPEGYTNWNAVVGGASGPSISALSPKLAISDQTCIEGTAPGNFQGLCEFTCKYGYCPIGACVCTKLGAPRVKPKATGNKGYPIAGEGSSYIGLCNFACNYGYCPPEACGGVEVALTEPTVSPFLPSACTSGAGQGDLVGLCSYACNYGFCPIHACTCTSTGALNQPPAANTTFTAVYKGDGDDGGLCKFACQRGYCPDSCASTEGEILVCSDDDDDIEPGCEDNSPPPCDLSRTFTSLDALAAAKDIPDVCISMYTMQVLMDMLDTALANYTDVNNGYDEKFDYYVKYLRDMVPGAINTVIADHGKYVQCAELTNDGFKDPEPCFIYLTSDVWTVKYTFVNETGFYDELQAQYGIQRDWVEVSDVVNKDDHDCRPNFGKADSVQCHHINQKDKDIPHMNASFVVPNPKDSIAGALPRFRDLQLDVAATWGDLSFFLWEGNDTDAVEALSTPIFMLMQSVDSMAQIKAIGEKEKEKEEEERRNFILMIISAVLLVLPFAGEIVGTVTGIGWVADAALLADVSANLALAGYDIVKDPKSAPMELLNILFAGGGRTAANFGRAASVRRGIKAGDLAKFGDVFKLNDDLVQKLIKKVC</sequence>
<proteinExistence type="predicted"/>
<dbReference type="GO" id="GO:0051118">
    <property type="term" value="F:glucan endo-1,3-alpha-glucosidase activity"/>
    <property type="evidence" value="ECO:0007669"/>
    <property type="project" value="InterPro"/>
</dbReference>
<evidence type="ECO:0000313" key="3">
    <source>
        <dbReference type="Proteomes" id="UP000256690"/>
    </source>
</evidence>
<dbReference type="GeneID" id="38111380"/>
<gene>
    <name evidence="2" type="ORF">DSM5745_01010</name>
</gene>
<evidence type="ECO:0000313" key="2">
    <source>
        <dbReference type="EMBL" id="RDW93688.1"/>
    </source>
</evidence>
<dbReference type="CDD" id="cd11577">
    <property type="entry name" value="GH71"/>
    <property type="match status" value="1"/>
</dbReference>
<reference evidence="2 3" key="1">
    <citation type="journal article" date="2018" name="IMA Fungus">
        <title>IMA Genome-F 9: Draft genome sequence of Annulohypoxylon stygium, Aspergillus mulundensis, Berkeleyomyces basicola (syn. Thielaviopsis basicola), Ceratocystis smalleyi, two Cercospora beticola strains, Coleophoma cylindrospora, Fusarium fracticaudum, Phialophora cf. hyalina, and Morchella septimelata.</title>
        <authorList>
            <person name="Wingfield B.D."/>
            <person name="Bills G.F."/>
            <person name="Dong Y."/>
            <person name="Huang W."/>
            <person name="Nel W.J."/>
            <person name="Swalarsk-Parry B.S."/>
            <person name="Vaghefi N."/>
            <person name="Wilken P.M."/>
            <person name="An Z."/>
            <person name="de Beer Z.W."/>
            <person name="De Vos L."/>
            <person name="Chen L."/>
            <person name="Duong T.A."/>
            <person name="Gao Y."/>
            <person name="Hammerbacher A."/>
            <person name="Kikkert J.R."/>
            <person name="Li Y."/>
            <person name="Li H."/>
            <person name="Li K."/>
            <person name="Li Q."/>
            <person name="Liu X."/>
            <person name="Ma X."/>
            <person name="Naidoo K."/>
            <person name="Pethybridge S.J."/>
            <person name="Sun J."/>
            <person name="Steenkamp E.T."/>
            <person name="van der Nest M.A."/>
            <person name="van Wyk S."/>
            <person name="Wingfield M.J."/>
            <person name="Xiong C."/>
            <person name="Yue Q."/>
            <person name="Zhang X."/>
        </authorList>
    </citation>
    <scope>NUCLEOTIDE SEQUENCE [LARGE SCALE GENOMIC DNA]</scope>
    <source>
        <strain evidence="2 3">DSM 5745</strain>
    </source>
</reference>
<name>A0A3D8T6N7_9EURO</name>
<accession>A0A3D8T6N7</accession>
<feature type="signal peptide" evidence="1">
    <location>
        <begin position="1"/>
        <end position="17"/>
    </location>
</feature>
<dbReference type="Proteomes" id="UP000256690">
    <property type="component" value="Unassembled WGS sequence"/>
</dbReference>
<dbReference type="Pfam" id="PF03659">
    <property type="entry name" value="Glyco_hydro_71"/>
    <property type="match status" value="1"/>
</dbReference>
<organism evidence="2 3">
    <name type="scientific">Aspergillus mulundensis</name>
    <dbReference type="NCBI Taxonomy" id="1810919"/>
    <lineage>
        <taxon>Eukaryota</taxon>
        <taxon>Fungi</taxon>
        <taxon>Dikarya</taxon>
        <taxon>Ascomycota</taxon>
        <taxon>Pezizomycotina</taxon>
        <taxon>Eurotiomycetes</taxon>
        <taxon>Eurotiomycetidae</taxon>
        <taxon>Eurotiales</taxon>
        <taxon>Aspergillaceae</taxon>
        <taxon>Aspergillus</taxon>
        <taxon>Aspergillus subgen. Nidulantes</taxon>
    </lineage>
</organism>
<dbReference type="AlphaFoldDB" id="A0A3D8T6N7"/>
<evidence type="ECO:0000256" key="1">
    <source>
        <dbReference type="SAM" id="SignalP"/>
    </source>
</evidence>
<dbReference type="Gene3D" id="3.20.20.80">
    <property type="entry name" value="Glycosidases"/>
    <property type="match status" value="1"/>
</dbReference>
<feature type="chain" id="PRO_5017571907" description="Glycosyl hydrolase family 71-domain-containing protein" evidence="1">
    <location>
        <begin position="18"/>
        <end position="1063"/>
    </location>
</feature>